<evidence type="ECO:0000313" key="2">
    <source>
        <dbReference type="Proteomes" id="UP001348805"/>
    </source>
</evidence>
<proteinExistence type="predicted"/>
<sequence length="323" mass="39179">MTLVNTMFNKCIVNKIREIIPTYRYNSLKEFYSKCSLIHTKIADETIDIAIEENFEHEFELSIKYELNSESMYAIYGCMTQNGDTVPIYVHYYDENDYQYVDIKLNDDGMYIFINVHYVSTDINKYKHYLRTQLFYLEFCLTHRVYIKDNITLVHYLKNDIDISSVDFLFATRMLSLLSPSEKLNRIECIQNKVNALTQQQIDLICYGNHGFKRVCTLINHFIDSNYYNLFYFFLFHFMDEDPNEIRPVFYLGYFLTKLNVRDFGIDKDYIEKIKRFDYKLTRNDKINAKKIYNFFNDYFNQYIYDFYKVIDSELDKKHEYDM</sequence>
<protein>
    <submittedName>
        <fullName evidence="1">Uncharacterized protein</fullName>
    </submittedName>
</protein>
<reference evidence="1 2" key="1">
    <citation type="submission" date="2023-11" db="EMBL/GenBank/DDBJ databases">
        <authorList>
            <person name="Cook R."/>
            <person name="Crisci M."/>
            <person name="Pye H."/>
            <person name="Adriaenssens E."/>
            <person name="Santini J."/>
        </authorList>
    </citation>
    <scope>NUCLEOTIDE SEQUENCE [LARGE SCALE GENOMIC DNA]</scope>
    <source>
        <strain evidence="1">Lak_Megaphage_RVC_AP3_GC26</strain>
    </source>
</reference>
<accession>A0ABZ0YZG4</accession>
<keyword evidence="2" id="KW-1185">Reference proteome</keyword>
<organism evidence="1 2">
    <name type="scientific">phage Lak_Megaphage_RVC_AP3_GC26</name>
    <dbReference type="NCBI Taxonomy" id="3109225"/>
    <lineage>
        <taxon>Viruses</taxon>
        <taxon>Duplodnaviria</taxon>
        <taxon>Heunggongvirae</taxon>
        <taxon>Uroviricota</taxon>
        <taxon>Caudoviricetes</taxon>
        <taxon>Caudoviricetes code 15 clade</taxon>
    </lineage>
</organism>
<name>A0ABZ0YZG4_9CAUD</name>
<evidence type="ECO:0000313" key="1">
    <source>
        <dbReference type="EMBL" id="WQJ51228.1"/>
    </source>
</evidence>
<dbReference type="Proteomes" id="UP001348805">
    <property type="component" value="Segment"/>
</dbReference>
<dbReference type="EMBL" id="OR769219">
    <property type="protein sequence ID" value="WQJ51228.1"/>
    <property type="molecule type" value="Genomic_DNA"/>
</dbReference>